<organism evidence="2">
    <name type="scientific">mine drainage metagenome</name>
    <dbReference type="NCBI Taxonomy" id="410659"/>
    <lineage>
        <taxon>unclassified sequences</taxon>
        <taxon>metagenomes</taxon>
        <taxon>ecological metagenomes</taxon>
    </lineage>
</organism>
<evidence type="ECO:0000313" key="2">
    <source>
        <dbReference type="EMBL" id="CBH75988.1"/>
    </source>
</evidence>
<evidence type="ECO:0000256" key="1">
    <source>
        <dbReference type="SAM" id="MobiDB-lite"/>
    </source>
</evidence>
<feature type="compositionally biased region" description="Low complexity" evidence="1">
    <location>
        <begin position="133"/>
        <end position="153"/>
    </location>
</feature>
<gene>
    <name evidence="2" type="ORF">CARN1_0468</name>
</gene>
<feature type="compositionally biased region" description="Low complexity" evidence="1">
    <location>
        <begin position="102"/>
        <end position="111"/>
    </location>
</feature>
<dbReference type="AlphaFoldDB" id="E6PHQ0"/>
<comment type="caution">
    <text evidence="2">The sequence shown here is derived from an EMBL/GenBank/DDBJ whole genome shotgun (WGS) entry which is preliminary data.</text>
</comment>
<feature type="region of interest" description="Disordered" evidence="1">
    <location>
        <begin position="275"/>
        <end position="298"/>
    </location>
</feature>
<dbReference type="EMBL" id="CABL01000019">
    <property type="protein sequence ID" value="CBH75988.1"/>
    <property type="molecule type" value="Genomic_DNA"/>
</dbReference>
<sequence>MTGIAALSFTLALGACSGNFASGGTAAPNGFTPPGGVGASPAANPAAPPSKTATRPTPPPGDTVTYPVSQAASGLRCPASKGFSCVLAFDLPTPSPTPSGSPSPGASGKPGSPTPSPSPSPTPTPTPTPTPSTSPSSSPSGSPSPQASATPAGPQMTLHIQALTSDAPPMVKPDTKSAGTVALVALRLTTSADTTIFGGARIAYTLPKAQIPGRGFAVQLFQEVHRKKKSVDTFIGTYDTSTLKGTTLTFSFVTPKLLVKKGETWLLVLYGDERPTTPSPSPSASASASASPAASASP</sequence>
<protein>
    <submittedName>
        <fullName evidence="2">Uncharacterized protein</fullName>
    </submittedName>
</protein>
<feature type="region of interest" description="Disordered" evidence="1">
    <location>
        <begin position="94"/>
        <end position="153"/>
    </location>
</feature>
<accession>E6PHQ0</accession>
<reference evidence="2" key="1">
    <citation type="submission" date="2009-10" db="EMBL/GenBank/DDBJ databases">
        <title>Diversity of trophic interactions inside an arsenic-rich microbial ecosystem.</title>
        <authorList>
            <person name="Bertin P.N."/>
            <person name="Heinrich-Salmeron A."/>
            <person name="Pelletier E."/>
            <person name="Goulhen-Chollet F."/>
            <person name="Arsene-Ploetze F."/>
            <person name="Gallien S."/>
            <person name="Calteau A."/>
            <person name="Vallenet D."/>
            <person name="Casiot C."/>
            <person name="Chane-Woon-Ming B."/>
            <person name="Giloteaux L."/>
            <person name="Barakat M."/>
            <person name="Bonnefoy V."/>
            <person name="Bruneel O."/>
            <person name="Chandler M."/>
            <person name="Cleiss J."/>
            <person name="Duran R."/>
            <person name="Elbaz-Poulichet F."/>
            <person name="Fonknechten N."/>
            <person name="Lauga B."/>
            <person name="Mornico D."/>
            <person name="Ortet P."/>
            <person name="Schaeffer C."/>
            <person name="Siguier P."/>
            <person name="Alexander Thil Smith A."/>
            <person name="Van Dorsselaer A."/>
            <person name="Weissenbach J."/>
            <person name="Medigue C."/>
            <person name="Le Paslier D."/>
        </authorList>
    </citation>
    <scope>NUCLEOTIDE SEQUENCE</scope>
</reference>
<feature type="compositionally biased region" description="Pro residues" evidence="1">
    <location>
        <begin position="112"/>
        <end position="132"/>
    </location>
</feature>
<name>E6PHQ0_9ZZZZ</name>
<feature type="compositionally biased region" description="Low complexity" evidence="1">
    <location>
        <begin position="282"/>
        <end position="298"/>
    </location>
</feature>
<feature type="compositionally biased region" description="Low complexity" evidence="1">
    <location>
        <begin position="39"/>
        <end position="54"/>
    </location>
</feature>
<proteinExistence type="predicted"/>
<feature type="region of interest" description="Disordered" evidence="1">
    <location>
        <begin position="22"/>
        <end position="68"/>
    </location>
</feature>